<dbReference type="AlphaFoldDB" id="A0A9P9D5P5"/>
<feature type="compositionally biased region" description="Polar residues" evidence="1">
    <location>
        <begin position="430"/>
        <end position="457"/>
    </location>
</feature>
<sequence>MNHTYATANSHIDMENPQRTEHQWQTEANEFRPPRHDTLIFEKTDWNLPFVNHQGTSNGTKPTIKPKYDKAVFEHISRAFHQIPHAMMGEAALSEYGKDRVSDLVEVMIPAPWLQHTCTQLTRNGMKAQTDNQRNYRFWDKYAVQLTTDADMGTSFNRMSFEGQPNKLTPECLLDSLAYSSYVISHRTPQELQPARAGQHVHQPQRQTPESNKIKENDEGILFILENMEETLKKRSTQPNPPKSFPNRRHCSWFLDPIIREDFMRRNKHSRRIPQLLKNLHLEAEEKSTQENQEILHRLWRSQETENSNKQITSRQQEQTRLDHAKNHEAQDTSNPWKTQQHEQTQSEQSKTHNEQSASTSNNPWYQYDQSKTDNPTAAQQNPSMYYPHTGSRQHEMAATRIPQAQPQQHTSTLTSNNTNSNPWNPHTELAQSKPNTLRTQQYATPASGTSTATQWQPGPDGVVATPDPQLKGHAQYKYDPLDARNAPQQNMQANANTTSWQN</sequence>
<protein>
    <submittedName>
        <fullName evidence="2">Uncharacterized protein</fullName>
    </submittedName>
</protein>
<proteinExistence type="predicted"/>
<dbReference type="OrthoDB" id="5397552at2759"/>
<dbReference type="Proteomes" id="UP000700596">
    <property type="component" value="Unassembled WGS sequence"/>
</dbReference>
<evidence type="ECO:0000313" key="3">
    <source>
        <dbReference type="Proteomes" id="UP000700596"/>
    </source>
</evidence>
<name>A0A9P9D5P5_9PLEO</name>
<feature type="compositionally biased region" description="Polar residues" evidence="1">
    <location>
        <begin position="202"/>
        <end position="211"/>
    </location>
</feature>
<dbReference type="EMBL" id="JAGMWT010000020">
    <property type="protein sequence ID" value="KAH7112902.1"/>
    <property type="molecule type" value="Genomic_DNA"/>
</dbReference>
<feature type="compositionally biased region" description="Low complexity" evidence="1">
    <location>
        <begin position="338"/>
        <end position="349"/>
    </location>
</feature>
<accession>A0A9P9D5P5</accession>
<feature type="compositionally biased region" description="Polar residues" evidence="1">
    <location>
        <begin position="355"/>
        <end position="384"/>
    </location>
</feature>
<organism evidence="2 3">
    <name type="scientific">Dendryphion nanum</name>
    <dbReference type="NCBI Taxonomy" id="256645"/>
    <lineage>
        <taxon>Eukaryota</taxon>
        <taxon>Fungi</taxon>
        <taxon>Dikarya</taxon>
        <taxon>Ascomycota</taxon>
        <taxon>Pezizomycotina</taxon>
        <taxon>Dothideomycetes</taxon>
        <taxon>Pleosporomycetidae</taxon>
        <taxon>Pleosporales</taxon>
        <taxon>Torulaceae</taxon>
        <taxon>Dendryphion</taxon>
    </lineage>
</organism>
<feature type="compositionally biased region" description="Low complexity" evidence="1">
    <location>
        <begin position="484"/>
        <end position="497"/>
    </location>
</feature>
<feature type="compositionally biased region" description="Polar residues" evidence="1">
    <location>
        <begin position="305"/>
        <end position="317"/>
    </location>
</feature>
<keyword evidence="3" id="KW-1185">Reference proteome</keyword>
<feature type="region of interest" description="Disordered" evidence="1">
    <location>
        <begin position="300"/>
        <end position="503"/>
    </location>
</feature>
<feature type="compositionally biased region" description="Low complexity" evidence="1">
    <location>
        <begin position="411"/>
        <end position="422"/>
    </location>
</feature>
<feature type="region of interest" description="Disordered" evidence="1">
    <location>
        <begin position="191"/>
        <end position="218"/>
    </location>
</feature>
<feature type="compositionally biased region" description="Basic and acidic residues" evidence="1">
    <location>
        <begin position="318"/>
        <end position="331"/>
    </location>
</feature>
<evidence type="ECO:0000313" key="2">
    <source>
        <dbReference type="EMBL" id="KAH7112902.1"/>
    </source>
</evidence>
<comment type="caution">
    <text evidence="2">The sequence shown here is derived from an EMBL/GenBank/DDBJ whole genome shotgun (WGS) entry which is preliminary data.</text>
</comment>
<reference evidence="2" key="1">
    <citation type="journal article" date="2021" name="Nat. Commun.">
        <title>Genetic determinants of endophytism in the Arabidopsis root mycobiome.</title>
        <authorList>
            <person name="Mesny F."/>
            <person name="Miyauchi S."/>
            <person name="Thiergart T."/>
            <person name="Pickel B."/>
            <person name="Atanasova L."/>
            <person name="Karlsson M."/>
            <person name="Huettel B."/>
            <person name="Barry K.W."/>
            <person name="Haridas S."/>
            <person name="Chen C."/>
            <person name="Bauer D."/>
            <person name="Andreopoulos W."/>
            <person name="Pangilinan J."/>
            <person name="LaButti K."/>
            <person name="Riley R."/>
            <person name="Lipzen A."/>
            <person name="Clum A."/>
            <person name="Drula E."/>
            <person name="Henrissat B."/>
            <person name="Kohler A."/>
            <person name="Grigoriev I.V."/>
            <person name="Martin F.M."/>
            <person name="Hacquard S."/>
        </authorList>
    </citation>
    <scope>NUCLEOTIDE SEQUENCE</scope>
    <source>
        <strain evidence="2">MPI-CAGE-CH-0243</strain>
    </source>
</reference>
<evidence type="ECO:0000256" key="1">
    <source>
        <dbReference type="SAM" id="MobiDB-lite"/>
    </source>
</evidence>
<gene>
    <name evidence="2" type="ORF">B0J11DRAFT_542215</name>
</gene>